<organism evidence="1">
    <name type="scientific">Spodoptera frugiperda</name>
    <name type="common">Fall armyworm</name>
    <dbReference type="NCBI Taxonomy" id="7108"/>
    <lineage>
        <taxon>Eukaryota</taxon>
        <taxon>Metazoa</taxon>
        <taxon>Ecdysozoa</taxon>
        <taxon>Arthropoda</taxon>
        <taxon>Hexapoda</taxon>
        <taxon>Insecta</taxon>
        <taxon>Pterygota</taxon>
        <taxon>Neoptera</taxon>
        <taxon>Endopterygota</taxon>
        <taxon>Lepidoptera</taxon>
        <taxon>Glossata</taxon>
        <taxon>Ditrysia</taxon>
        <taxon>Noctuoidea</taxon>
        <taxon>Noctuidae</taxon>
        <taxon>Amphipyrinae</taxon>
        <taxon>Spodoptera</taxon>
    </lineage>
</organism>
<accession>A0A2H1VT77</accession>
<evidence type="ECO:0000313" key="1">
    <source>
        <dbReference type="EMBL" id="SOQ43682.1"/>
    </source>
</evidence>
<proteinExistence type="predicted"/>
<reference evidence="1" key="1">
    <citation type="submission" date="2016-07" db="EMBL/GenBank/DDBJ databases">
        <authorList>
            <person name="Bretaudeau A."/>
        </authorList>
    </citation>
    <scope>NUCLEOTIDE SEQUENCE</scope>
    <source>
        <strain evidence="1">Rice</strain>
        <tissue evidence="1">Whole body</tissue>
    </source>
</reference>
<name>A0A2H1VT77_SPOFR</name>
<protein>
    <submittedName>
        <fullName evidence="1">SFRICE_005055</fullName>
    </submittedName>
</protein>
<dbReference type="EMBL" id="ODYU01004131">
    <property type="protein sequence ID" value="SOQ43682.1"/>
    <property type="molecule type" value="Genomic_DNA"/>
</dbReference>
<sequence length="146" mass="16288">MTITTFDINNHHDTASIWKLKNITDIQLFLRGENHSMASSVLSEAKGSVRVLLTKNLLVPTPLLDPEPRRFLTTPFSIFYPADDKRMVHLMVSNQLDCTVGAVAGQLAAAQRVADLKPTLTARLARWLGNRPPRKRAFAFGFVCVD</sequence>
<gene>
    <name evidence="1" type="ORF">SFRICE_005055</name>
</gene>
<dbReference type="AlphaFoldDB" id="A0A2H1VT77"/>